<dbReference type="InterPro" id="IPR031852">
    <property type="entry name" value="Vik1/Cik1_MT-bd"/>
</dbReference>
<reference evidence="4 5" key="1">
    <citation type="submission" date="2024-01" db="EMBL/GenBank/DDBJ databases">
        <authorList>
            <consortium name="Genoscope - CEA"/>
            <person name="William W."/>
        </authorList>
    </citation>
    <scope>NUCLEOTIDE SEQUENCE [LARGE SCALE GENOMIC DNA]</scope>
    <source>
        <strain evidence="4 5">29B2s-10</strain>
    </source>
</reference>
<dbReference type="Proteomes" id="UP001497600">
    <property type="component" value="Chromosome G"/>
</dbReference>
<dbReference type="SUPFAM" id="SSF52540">
    <property type="entry name" value="P-loop containing nucleoside triphosphate hydrolases"/>
    <property type="match status" value="1"/>
</dbReference>
<accession>A0ABP0EJX2</accession>
<name>A0ABP0EJX2_9ASCO</name>
<sequence>MSSNHISKDGTPINKRVLEEIQNTTGNKRKSLGFEMVKIDDTSIVGLNDSFIPPKRVYSLPKGATKSSIPTSIDLDLQHIKKLSYINQNLKKMAHGSNQTKNNLNTSIPHNSNNNSTLRSRMNKVEDTYNKDILNLTETQRDLDSRFKEMSSKADSLERELIDVKRSLKKVNHQISETKIHINSSHKRFEYMESTVMKNVLNKEKLVNIQIEQLSKELDGKYQEVTYQVEGELKNAKSYKDKTVMEEINKLQRQKEQLEQQLEETKGRKIQTLKGEAQDLEKELDKFLKNKSSESKKLSTKFQEQQEKLHQMEKELSKLNHIKQKKQDEVDNLEKGIIRMQTLLDNVSSVRADLLSKKTKLEIAITELKQRDNSLNTKLEETQLVYQNSLERFQREEDHRKFLENSIWNHEGKLRVYILVDMDNQVNFDENCISIGSKKYEFNKVLNMNQETNSSIFGEYSSMIDSVAYGINCSILLSGEKFKNGGLLRDSTIQTFQLLEERCKTVSSDKNWRFQFQYSYIAVNGTACLDLLNNENSVETNNEGSWEDLHCKTTTIMTKDDIKLHNYDGVVVSILTMDAINEKSLKCFKSTIVHMDISSLTLDQQSAYLKEVDTPSSSQSIGRFLSTCFKYSTFLNISRLHSINNDNVSDFINVCETLKAKNSPYMGRNLLV</sequence>
<keyword evidence="1" id="KW-0175">Coiled coil</keyword>
<evidence type="ECO:0000313" key="4">
    <source>
        <dbReference type="EMBL" id="CAK7916672.1"/>
    </source>
</evidence>
<dbReference type="InterPro" id="IPR027417">
    <property type="entry name" value="P-loop_NTPase"/>
</dbReference>
<protein>
    <recommendedName>
        <fullName evidence="3">Spindle pole body-associated protein Vik1/Cik1 microtubule binding domain-containing protein</fullName>
    </recommendedName>
</protein>
<evidence type="ECO:0000256" key="2">
    <source>
        <dbReference type="SAM" id="MobiDB-lite"/>
    </source>
</evidence>
<dbReference type="EMBL" id="OZ004259">
    <property type="protein sequence ID" value="CAK7916672.1"/>
    <property type="molecule type" value="Genomic_DNA"/>
</dbReference>
<evidence type="ECO:0000259" key="3">
    <source>
        <dbReference type="Pfam" id="PF16796"/>
    </source>
</evidence>
<feature type="coiled-coil region" evidence="1">
    <location>
        <begin position="241"/>
        <end position="371"/>
    </location>
</feature>
<evidence type="ECO:0000256" key="1">
    <source>
        <dbReference type="SAM" id="Coils"/>
    </source>
</evidence>
<keyword evidence="5" id="KW-1185">Reference proteome</keyword>
<gene>
    <name evidence="4" type="ORF">CAAN4_G04918</name>
</gene>
<feature type="domain" description="Spindle pole body-associated protein Vik1/Cik1 microtubule binding" evidence="3">
    <location>
        <begin position="394"/>
        <end position="532"/>
    </location>
</feature>
<organism evidence="4 5">
    <name type="scientific">[Candida] anglica</name>
    <dbReference type="NCBI Taxonomy" id="148631"/>
    <lineage>
        <taxon>Eukaryota</taxon>
        <taxon>Fungi</taxon>
        <taxon>Dikarya</taxon>
        <taxon>Ascomycota</taxon>
        <taxon>Saccharomycotina</taxon>
        <taxon>Pichiomycetes</taxon>
        <taxon>Debaryomycetaceae</taxon>
        <taxon>Kurtzmaniella</taxon>
    </lineage>
</organism>
<evidence type="ECO:0000313" key="5">
    <source>
        <dbReference type="Proteomes" id="UP001497600"/>
    </source>
</evidence>
<proteinExistence type="predicted"/>
<dbReference type="Pfam" id="PF16796">
    <property type="entry name" value="Microtub_bd"/>
    <property type="match status" value="1"/>
</dbReference>
<feature type="coiled-coil region" evidence="1">
    <location>
        <begin position="140"/>
        <end position="217"/>
    </location>
</feature>
<feature type="region of interest" description="Disordered" evidence="2">
    <location>
        <begin position="96"/>
        <end position="118"/>
    </location>
</feature>